<dbReference type="PANTHER" id="PTHR33695">
    <property type="entry name" value="LIPOPROTEIN SIGNAL PEPTIDASE"/>
    <property type="match status" value="1"/>
</dbReference>
<evidence type="ECO:0000256" key="10">
    <source>
        <dbReference type="RuleBase" id="RU004181"/>
    </source>
</evidence>
<evidence type="ECO:0000256" key="2">
    <source>
        <dbReference type="ARBA" id="ARBA00022475"/>
    </source>
</evidence>
<dbReference type="Proteomes" id="UP001527882">
    <property type="component" value="Unassembled WGS sequence"/>
</dbReference>
<reference evidence="11 12" key="1">
    <citation type="submission" date="2022-12" db="EMBL/GenBank/DDBJ databases">
        <title>Draft genome sequence of Paenibacillus sp. dW9.</title>
        <authorList>
            <person name="Choi E.-W."/>
            <person name="Kim D.-U."/>
        </authorList>
    </citation>
    <scope>NUCLEOTIDE SEQUENCE [LARGE SCALE GENOMIC DNA]</scope>
    <source>
        <strain evidence="12">dW9</strain>
    </source>
</reference>
<dbReference type="NCBIfam" id="TIGR00077">
    <property type="entry name" value="lspA"/>
    <property type="match status" value="1"/>
</dbReference>
<evidence type="ECO:0000256" key="5">
    <source>
        <dbReference type="ARBA" id="ARBA00022750"/>
    </source>
</evidence>
<evidence type="ECO:0000256" key="9">
    <source>
        <dbReference type="HAMAP-Rule" id="MF_00161"/>
    </source>
</evidence>
<evidence type="ECO:0000256" key="8">
    <source>
        <dbReference type="ARBA" id="ARBA00023136"/>
    </source>
</evidence>
<feature type="transmembrane region" description="Helical" evidence="9">
    <location>
        <begin position="120"/>
        <end position="140"/>
    </location>
</feature>
<keyword evidence="3 9" id="KW-0645">Protease</keyword>
<organism evidence="11 12">
    <name type="scientific">Paenibacillus gyeongsangnamensis</name>
    <dbReference type="NCBI Taxonomy" id="3388067"/>
    <lineage>
        <taxon>Bacteria</taxon>
        <taxon>Bacillati</taxon>
        <taxon>Bacillota</taxon>
        <taxon>Bacilli</taxon>
        <taxon>Bacillales</taxon>
        <taxon>Paenibacillaceae</taxon>
        <taxon>Paenibacillus</taxon>
    </lineage>
</organism>
<gene>
    <name evidence="9 11" type="primary">lspA</name>
    <name evidence="11" type="ORF">O9H85_32260</name>
</gene>
<comment type="catalytic activity">
    <reaction evidence="9">
        <text>Release of signal peptides from bacterial membrane prolipoproteins. Hydrolyzes -Xaa-Yaa-Zaa-|-(S,diacylglyceryl)Cys-, in which Xaa is hydrophobic (preferably Leu), and Yaa (Ala or Ser) and Zaa (Gly or Ala) have small, neutral side chains.</text>
        <dbReference type="EC" id="3.4.23.36"/>
    </reaction>
</comment>
<dbReference type="PANTHER" id="PTHR33695:SF1">
    <property type="entry name" value="LIPOPROTEIN SIGNAL PEPTIDASE"/>
    <property type="match status" value="1"/>
</dbReference>
<evidence type="ECO:0000313" key="11">
    <source>
        <dbReference type="EMBL" id="MCZ8516950.1"/>
    </source>
</evidence>
<accession>A0ABT4QJC8</accession>
<dbReference type="PRINTS" id="PR00781">
    <property type="entry name" value="LIPOSIGPTASE"/>
</dbReference>
<name>A0ABT4QJC8_9BACL</name>
<dbReference type="Pfam" id="PF01252">
    <property type="entry name" value="Peptidase_A8"/>
    <property type="match status" value="1"/>
</dbReference>
<feature type="transmembrane region" description="Helical" evidence="9">
    <location>
        <begin position="82"/>
        <end position="100"/>
    </location>
</feature>
<dbReference type="EMBL" id="JAQAGZ010000029">
    <property type="protein sequence ID" value="MCZ8516950.1"/>
    <property type="molecule type" value="Genomic_DNA"/>
</dbReference>
<comment type="function">
    <text evidence="9">This protein specifically catalyzes the removal of signal peptides from prolipoproteins.</text>
</comment>
<keyword evidence="7 9" id="KW-1133">Transmembrane helix</keyword>
<feature type="active site" evidence="9">
    <location>
        <position position="125"/>
    </location>
</feature>
<feature type="active site" evidence="9">
    <location>
        <position position="110"/>
    </location>
</feature>
<comment type="subcellular location">
    <subcellularLocation>
        <location evidence="9">Cell membrane</location>
        <topology evidence="9">Multi-pass membrane protein</topology>
    </subcellularLocation>
</comment>
<keyword evidence="4 9" id="KW-0812">Transmembrane</keyword>
<evidence type="ECO:0000256" key="4">
    <source>
        <dbReference type="ARBA" id="ARBA00022692"/>
    </source>
</evidence>
<evidence type="ECO:0000313" key="12">
    <source>
        <dbReference type="Proteomes" id="UP001527882"/>
    </source>
</evidence>
<keyword evidence="8 9" id="KW-0472">Membrane</keyword>
<keyword evidence="6 9" id="KW-0378">Hydrolase</keyword>
<dbReference type="EC" id="3.4.23.36" evidence="9"/>
<dbReference type="InterPro" id="IPR001872">
    <property type="entry name" value="Peptidase_A8"/>
</dbReference>
<dbReference type="RefSeq" id="WP_269885483.1">
    <property type="nucleotide sequence ID" value="NZ_JAQAGZ010000029.1"/>
</dbReference>
<feature type="transmembrane region" description="Helical" evidence="9">
    <location>
        <begin position="57"/>
        <end position="75"/>
    </location>
</feature>
<keyword evidence="12" id="KW-1185">Reference proteome</keyword>
<dbReference type="GO" id="GO:0004190">
    <property type="term" value="F:aspartic-type endopeptidase activity"/>
    <property type="evidence" value="ECO:0007669"/>
    <property type="project" value="UniProtKB-EC"/>
</dbReference>
<comment type="caution">
    <text evidence="9">Lacks conserved residue(s) required for the propagation of feature annotation.</text>
</comment>
<proteinExistence type="inferred from homology"/>
<evidence type="ECO:0000256" key="6">
    <source>
        <dbReference type="ARBA" id="ARBA00022801"/>
    </source>
</evidence>
<comment type="similarity">
    <text evidence="1 9 10">Belongs to the peptidase A8 family.</text>
</comment>
<comment type="caution">
    <text evidence="11">The sequence shown here is derived from an EMBL/GenBank/DDBJ whole genome shotgun (WGS) entry which is preliminary data.</text>
</comment>
<sequence length="159" mass="17607">MVYALITVLLLLDLFTKGVAEATIKQGTTIPVIPDWLSWNVIHNSGASFGLLASHPYFILAGSIATISLIFYLYVKSDTKGFAMKAGFALIVSGAVGNLVNRAEFGYVTDFIQFRWWPAIFNVADIEIRAGTIMFLILFVSNRCKLLFGKSRDSCGWQK</sequence>
<comment type="pathway">
    <text evidence="9">Protein modification; lipoprotein biosynthesis (signal peptide cleavage).</text>
</comment>
<dbReference type="HAMAP" id="MF_00161">
    <property type="entry name" value="LspA"/>
    <property type="match status" value="1"/>
</dbReference>
<evidence type="ECO:0000256" key="1">
    <source>
        <dbReference type="ARBA" id="ARBA00006139"/>
    </source>
</evidence>
<keyword evidence="5 9" id="KW-0064">Aspartyl protease</keyword>
<keyword evidence="2 9" id="KW-1003">Cell membrane</keyword>
<protein>
    <recommendedName>
        <fullName evidence="9">Lipoprotein signal peptidase</fullName>
        <ecNumber evidence="9">3.4.23.36</ecNumber>
    </recommendedName>
    <alternativeName>
        <fullName evidence="9">Prolipoprotein signal peptidase</fullName>
    </alternativeName>
    <alternativeName>
        <fullName evidence="9">Signal peptidase II</fullName>
        <shortName evidence="9">SPase II</shortName>
    </alternativeName>
</protein>
<evidence type="ECO:0000256" key="7">
    <source>
        <dbReference type="ARBA" id="ARBA00022989"/>
    </source>
</evidence>
<evidence type="ECO:0000256" key="3">
    <source>
        <dbReference type="ARBA" id="ARBA00022670"/>
    </source>
</evidence>